<keyword evidence="3" id="KW-1185">Reference proteome</keyword>
<protein>
    <submittedName>
        <fullName evidence="2">Uncharacterized protein</fullName>
    </submittedName>
</protein>
<dbReference type="EMBL" id="ML119722">
    <property type="protein sequence ID" value="RPA77690.1"/>
    <property type="molecule type" value="Genomic_DNA"/>
</dbReference>
<feature type="region of interest" description="Disordered" evidence="1">
    <location>
        <begin position="399"/>
        <end position="422"/>
    </location>
</feature>
<feature type="region of interest" description="Disordered" evidence="1">
    <location>
        <begin position="530"/>
        <end position="557"/>
    </location>
</feature>
<evidence type="ECO:0000313" key="2">
    <source>
        <dbReference type="EMBL" id="RPA77690.1"/>
    </source>
</evidence>
<reference evidence="2 3" key="1">
    <citation type="journal article" date="2018" name="Nat. Ecol. Evol.">
        <title>Pezizomycetes genomes reveal the molecular basis of ectomycorrhizal truffle lifestyle.</title>
        <authorList>
            <person name="Murat C."/>
            <person name="Payen T."/>
            <person name="Noel B."/>
            <person name="Kuo A."/>
            <person name="Morin E."/>
            <person name="Chen J."/>
            <person name="Kohler A."/>
            <person name="Krizsan K."/>
            <person name="Balestrini R."/>
            <person name="Da Silva C."/>
            <person name="Montanini B."/>
            <person name="Hainaut M."/>
            <person name="Levati E."/>
            <person name="Barry K.W."/>
            <person name="Belfiori B."/>
            <person name="Cichocki N."/>
            <person name="Clum A."/>
            <person name="Dockter R.B."/>
            <person name="Fauchery L."/>
            <person name="Guy J."/>
            <person name="Iotti M."/>
            <person name="Le Tacon F."/>
            <person name="Lindquist E.A."/>
            <person name="Lipzen A."/>
            <person name="Malagnac F."/>
            <person name="Mello A."/>
            <person name="Molinier V."/>
            <person name="Miyauchi S."/>
            <person name="Poulain J."/>
            <person name="Riccioni C."/>
            <person name="Rubini A."/>
            <person name="Sitrit Y."/>
            <person name="Splivallo R."/>
            <person name="Traeger S."/>
            <person name="Wang M."/>
            <person name="Zifcakova L."/>
            <person name="Wipf D."/>
            <person name="Zambonelli A."/>
            <person name="Paolocci F."/>
            <person name="Nowrousian M."/>
            <person name="Ottonello S."/>
            <person name="Baldrian P."/>
            <person name="Spatafora J.W."/>
            <person name="Henrissat B."/>
            <person name="Nagy L.G."/>
            <person name="Aury J.M."/>
            <person name="Wincker P."/>
            <person name="Grigoriev I.V."/>
            <person name="Bonfante P."/>
            <person name="Martin F.M."/>
        </authorList>
    </citation>
    <scope>NUCLEOTIDE SEQUENCE [LARGE SCALE GENOMIC DNA]</scope>
    <source>
        <strain evidence="2 3">RN42</strain>
    </source>
</reference>
<dbReference type="AlphaFoldDB" id="A0A3N4I0S1"/>
<proteinExistence type="predicted"/>
<evidence type="ECO:0000256" key="1">
    <source>
        <dbReference type="SAM" id="MobiDB-lite"/>
    </source>
</evidence>
<feature type="region of interest" description="Disordered" evidence="1">
    <location>
        <begin position="27"/>
        <end position="63"/>
    </location>
</feature>
<organism evidence="2 3">
    <name type="scientific">Ascobolus immersus RN42</name>
    <dbReference type="NCBI Taxonomy" id="1160509"/>
    <lineage>
        <taxon>Eukaryota</taxon>
        <taxon>Fungi</taxon>
        <taxon>Dikarya</taxon>
        <taxon>Ascomycota</taxon>
        <taxon>Pezizomycotina</taxon>
        <taxon>Pezizomycetes</taxon>
        <taxon>Pezizales</taxon>
        <taxon>Ascobolaceae</taxon>
        <taxon>Ascobolus</taxon>
    </lineage>
</organism>
<feature type="compositionally biased region" description="Polar residues" evidence="1">
    <location>
        <begin position="41"/>
        <end position="52"/>
    </location>
</feature>
<accession>A0A3N4I0S1</accession>
<name>A0A3N4I0S1_ASCIM</name>
<feature type="compositionally biased region" description="Basic and acidic residues" evidence="1">
    <location>
        <begin position="530"/>
        <end position="539"/>
    </location>
</feature>
<sequence length="557" mass="60878">MSERKRPSFFENFRKNIKSKLKFSVRSSSTRHSRTPEAIQVVSSSIPESSLGSAHPSGDSEAYSTMHPVINTPSPTTTTTVSSNYHLTRLPPQNEQGCNHAWYAGDSSGTHSLHCELGRSSDLAGLDRWPYALEVEYEDDELFREHPQFQFITPFAGLGGSEIIPLYSDDMYGESIELDPLDLHRGENDAISLFFRAESSTQYDSYLSSSRFETPPASTIQDMSSGGARTFYTATSTFSESTRADSASGSVRDSVAQLKSTRRNEKCHPATARTYNHVFASDSAFQHNGDVYNNQTTNNGPMGPIQYQNAGYINEVIRGLLHGGSAAAAGSFYMAYVNNLRLGPSVTYTATATVTETVHLARCTEGTQVGLDTDPAIKTSSDATTAEPNSEIASNSITVSHTPSCRTAADSPRTDFFTPTPTRPINLIRMNGGLDCLRKSRVQPENNERGLQVLFLVLVGLQALNVTPPFSSGNLVLFLVPENIMPVLGDHNRYIGSANLKTMPGADVLVSGNPVLEEVLRYLRANTHDPHCADADNPNKHQKIRQVQSSSEVCEEN</sequence>
<feature type="compositionally biased region" description="Polar residues" evidence="1">
    <location>
        <begin position="545"/>
        <end position="557"/>
    </location>
</feature>
<gene>
    <name evidence="2" type="ORF">BJ508DRAFT_329962</name>
</gene>
<evidence type="ECO:0000313" key="3">
    <source>
        <dbReference type="Proteomes" id="UP000275078"/>
    </source>
</evidence>
<dbReference type="Proteomes" id="UP000275078">
    <property type="component" value="Unassembled WGS sequence"/>
</dbReference>